<dbReference type="GO" id="GO:0008531">
    <property type="term" value="F:riboflavin kinase activity"/>
    <property type="evidence" value="ECO:0007669"/>
    <property type="project" value="UniProtKB-UniRule"/>
</dbReference>
<dbReference type="EC" id="2.7.1.26" evidence="15"/>
<evidence type="ECO:0000259" key="16">
    <source>
        <dbReference type="SMART" id="SM00904"/>
    </source>
</evidence>
<dbReference type="InterPro" id="IPR023465">
    <property type="entry name" value="Riboflavin_kinase_dom_sf"/>
</dbReference>
<keyword evidence="8 15" id="KW-0547">Nucleotide-binding</keyword>
<sequence length="311" mass="33775">MRRFDSLAEIRETDFPRGSAVAIGKFDGVHLGHQAILARLLGIADGAELDSVVFTFSNNPLSLLRPELCPLPLMSREQRLAAIESSGVSACVMVEFDAELSTMPAEEYVERVLLDRLHARHLIVGSDFRFGHRGAGDVALLRRMGERLGFVTDVVGSVEDPELGRISSTRVREAILAGDVSLAARMLGRPVAVRGEVVHGDARGRELGFPTANLGGGVEGLVPADGVYAGRVLLDGRSHDAAISIGTNPTFTEGGQSRVEAYLLDFSDDIYGARVEVRLLHRLRGMEKFTSVDDLVDQMREDVSETRRLLG</sequence>
<comment type="function">
    <text evidence="1">Catalyzes the phosphorylation of riboflavin to FMN followed by the adenylation of FMN to FAD.</text>
</comment>
<evidence type="ECO:0000313" key="17">
    <source>
        <dbReference type="EMBL" id="MBK0418321.1"/>
    </source>
</evidence>
<evidence type="ECO:0000256" key="1">
    <source>
        <dbReference type="ARBA" id="ARBA00002121"/>
    </source>
</evidence>
<evidence type="ECO:0000256" key="9">
    <source>
        <dbReference type="ARBA" id="ARBA00022777"/>
    </source>
</evidence>
<dbReference type="InterPro" id="IPR002606">
    <property type="entry name" value="Riboflavin_kinase_bac"/>
</dbReference>
<dbReference type="GO" id="GO:0009398">
    <property type="term" value="P:FMN biosynthetic process"/>
    <property type="evidence" value="ECO:0007669"/>
    <property type="project" value="UniProtKB-UniRule"/>
</dbReference>
<evidence type="ECO:0000256" key="4">
    <source>
        <dbReference type="ARBA" id="ARBA00022630"/>
    </source>
</evidence>
<evidence type="ECO:0000256" key="11">
    <source>
        <dbReference type="ARBA" id="ARBA00022840"/>
    </source>
</evidence>
<dbReference type="Pfam" id="PF06574">
    <property type="entry name" value="FAD_syn"/>
    <property type="match status" value="1"/>
</dbReference>
<dbReference type="GO" id="GO:0003919">
    <property type="term" value="F:FMN adenylyltransferase activity"/>
    <property type="evidence" value="ECO:0007669"/>
    <property type="project" value="UniProtKB-UniRule"/>
</dbReference>
<dbReference type="PANTHER" id="PTHR22749">
    <property type="entry name" value="RIBOFLAVIN KINASE/FMN ADENYLYLTRANSFERASE"/>
    <property type="match status" value="1"/>
</dbReference>
<comment type="caution">
    <text evidence="17">The sequence shown here is derived from an EMBL/GenBank/DDBJ whole genome shotgun (WGS) entry which is preliminary data.</text>
</comment>
<dbReference type="Gene3D" id="3.40.50.620">
    <property type="entry name" value="HUPs"/>
    <property type="match status" value="1"/>
</dbReference>
<dbReference type="AlphaFoldDB" id="A0A934Q761"/>
<evidence type="ECO:0000256" key="5">
    <source>
        <dbReference type="ARBA" id="ARBA00022643"/>
    </source>
</evidence>
<dbReference type="InterPro" id="IPR015864">
    <property type="entry name" value="FAD_synthase"/>
</dbReference>
<keyword evidence="11 15" id="KW-0067">ATP-binding</keyword>
<keyword evidence="9 15" id="KW-0418">Kinase</keyword>
<dbReference type="InterPro" id="IPR015865">
    <property type="entry name" value="Riboflavin_kinase_bac/euk"/>
</dbReference>
<evidence type="ECO:0000256" key="14">
    <source>
        <dbReference type="ARBA" id="ARBA00049494"/>
    </source>
</evidence>
<reference evidence="17" key="1">
    <citation type="submission" date="2020-12" db="EMBL/GenBank/DDBJ databases">
        <title>Leucobacter sp. CAS1, isolated from Chromium sludge.</title>
        <authorList>
            <person name="Xu Z."/>
        </authorList>
    </citation>
    <scope>NUCLEOTIDE SEQUENCE</scope>
    <source>
        <strain evidence="17">CSA1</strain>
    </source>
</reference>
<dbReference type="EMBL" id="JAEHOH010000006">
    <property type="protein sequence ID" value="MBK0418321.1"/>
    <property type="molecule type" value="Genomic_DNA"/>
</dbReference>
<dbReference type="SMART" id="SM00904">
    <property type="entry name" value="Flavokinase"/>
    <property type="match status" value="1"/>
</dbReference>
<dbReference type="SUPFAM" id="SSF82114">
    <property type="entry name" value="Riboflavin kinase-like"/>
    <property type="match status" value="1"/>
</dbReference>
<dbReference type="GO" id="GO:0009231">
    <property type="term" value="P:riboflavin biosynthetic process"/>
    <property type="evidence" value="ECO:0007669"/>
    <property type="project" value="InterPro"/>
</dbReference>
<keyword evidence="7 15" id="KW-0548">Nucleotidyltransferase</keyword>
<comment type="pathway">
    <text evidence="2 15">Cofactor biosynthesis; FAD biosynthesis; FAD from FMN: step 1/1.</text>
</comment>
<protein>
    <recommendedName>
        <fullName evidence="15">Riboflavin biosynthesis protein</fullName>
    </recommendedName>
    <domain>
        <recommendedName>
            <fullName evidence="15">Riboflavin kinase</fullName>
            <ecNumber evidence="15">2.7.1.26</ecNumber>
        </recommendedName>
        <alternativeName>
            <fullName evidence="15">Flavokinase</fullName>
        </alternativeName>
    </domain>
    <domain>
        <recommendedName>
            <fullName evidence="15">FMN adenylyltransferase</fullName>
            <ecNumber evidence="15">2.7.7.2</ecNumber>
        </recommendedName>
        <alternativeName>
            <fullName evidence="15">FAD pyrophosphorylase</fullName>
        </alternativeName>
        <alternativeName>
            <fullName evidence="15">FAD synthase</fullName>
        </alternativeName>
    </domain>
</protein>
<keyword evidence="4 15" id="KW-0285">Flavoprotein</keyword>
<evidence type="ECO:0000256" key="3">
    <source>
        <dbReference type="ARBA" id="ARBA00005201"/>
    </source>
</evidence>
<comment type="catalytic activity">
    <reaction evidence="13 15">
        <text>riboflavin + ATP = FMN + ADP + H(+)</text>
        <dbReference type="Rhea" id="RHEA:14357"/>
        <dbReference type="ChEBI" id="CHEBI:15378"/>
        <dbReference type="ChEBI" id="CHEBI:30616"/>
        <dbReference type="ChEBI" id="CHEBI:57986"/>
        <dbReference type="ChEBI" id="CHEBI:58210"/>
        <dbReference type="ChEBI" id="CHEBI:456216"/>
        <dbReference type="EC" id="2.7.1.26"/>
    </reaction>
</comment>
<dbReference type="Gene3D" id="2.40.30.30">
    <property type="entry name" value="Riboflavin kinase-like"/>
    <property type="match status" value="1"/>
</dbReference>
<dbReference type="CDD" id="cd02064">
    <property type="entry name" value="FAD_synthetase_N"/>
    <property type="match status" value="1"/>
</dbReference>
<feature type="domain" description="Riboflavin kinase" evidence="16">
    <location>
        <begin position="186"/>
        <end position="311"/>
    </location>
</feature>
<dbReference type="NCBIfam" id="TIGR00083">
    <property type="entry name" value="ribF"/>
    <property type="match status" value="1"/>
</dbReference>
<dbReference type="GO" id="GO:0006747">
    <property type="term" value="P:FAD biosynthetic process"/>
    <property type="evidence" value="ECO:0007669"/>
    <property type="project" value="UniProtKB-UniRule"/>
</dbReference>
<dbReference type="FunFam" id="3.40.50.620:FF:000021">
    <property type="entry name" value="Riboflavin biosynthesis protein"/>
    <property type="match status" value="1"/>
</dbReference>
<dbReference type="SUPFAM" id="SSF52374">
    <property type="entry name" value="Nucleotidylyl transferase"/>
    <property type="match status" value="1"/>
</dbReference>
<dbReference type="Proteomes" id="UP000608530">
    <property type="component" value="Unassembled WGS sequence"/>
</dbReference>
<gene>
    <name evidence="17" type="ORF">JD276_04655</name>
</gene>
<evidence type="ECO:0000256" key="10">
    <source>
        <dbReference type="ARBA" id="ARBA00022827"/>
    </source>
</evidence>
<comment type="pathway">
    <text evidence="3 15">Cofactor biosynthesis; FMN biosynthesis; FMN from riboflavin (ATP route): step 1/1.</text>
</comment>
<keyword evidence="10 15" id="KW-0274">FAD</keyword>
<dbReference type="PANTHER" id="PTHR22749:SF6">
    <property type="entry name" value="RIBOFLAVIN KINASE"/>
    <property type="match status" value="1"/>
</dbReference>
<dbReference type="NCBIfam" id="NF004160">
    <property type="entry name" value="PRK05627.1-3"/>
    <property type="match status" value="1"/>
</dbReference>
<dbReference type="InterPro" id="IPR014729">
    <property type="entry name" value="Rossmann-like_a/b/a_fold"/>
</dbReference>
<keyword evidence="5 15" id="KW-0288">FMN</keyword>
<dbReference type="FunFam" id="2.40.30.30:FF:000003">
    <property type="entry name" value="Riboflavin biosynthesis protein"/>
    <property type="match status" value="1"/>
</dbReference>
<dbReference type="InterPro" id="IPR023468">
    <property type="entry name" value="Riboflavin_kinase"/>
</dbReference>
<dbReference type="GO" id="GO:0005524">
    <property type="term" value="F:ATP binding"/>
    <property type="evidence" value="ECO:0007669"/>
    <property type="project" value="UniProtKB-UniRule"/>
</dbReference>
<proteinExistence type="inferred from homology"/>
<keyword evidence="18" id="KW-1185">Reference proteome</keyword>
<dbReference type="Pfam" id="PF01687">
    <property type="entry name" value="Flavokinase"/>
    <property type="match status" value="1"/>
</dbReference>
<comment type="similarity">
    <text evidence="15">Belongs to the ribF family.</text>
</comment>
<evidence type="ECO:0000256" key="15">
    <source>
        <dbReference type="PIRNR" id="PIRNR004491"/>
    </source>
</evidence>
<organism evidence="17 18">
    <name type="scientific">Leucobacter chromiisoli</name>
    <dbReference type="NCBI Taxonomy" id="2796471"/>
    <lineage>
        <taxon>Bacteria</taxon>
        <taxon>Bacillati</taxon>
        <taxon>Actinomycetota</taxon>
        <taxon>Actinomycetes</taxon>
        <taxon>Micrococcales</taxon>
        <taxon>Microbacteriaceae</taxon>
        <taxon>Leucobacter</taxon>
    </lineage>
</organism>
<dbReference type="EC" id="2.7.7.2" evidence="15"/>
<comment type="catalytic activity">
    <reaction evidence="14 15">
        <text>FMN + ATP + H(+) = FAD + diphosphate</text>
        <dbReference type="Rhea" id="RHEA:17237"/>
        <dbReference type="ChEBI" id="CHEBI:15378"/>
        <dbReference type="ChEBI" id="CHEBI:30616"/>
        <dbReference type="ChEBI" id="CHEBI:33019"/>
        <dbReference type="ChEBI" id="CHEBI:57692"/>
        <dbReference type="ChEBI" id="CHEBI:58210"/>
        <dbReference type="EC" id="2.7.7.2"/>
    </reaction>
</comment>
<evidence type="ECO:0000256" key="12">
    <source>
        <dbReference type="ARBA" id="ARBA00023268"/>
    </source>
</evidence>
<evidence type="ECO:0000313" key="18">
    <source>
        <dbReference type="Proteomes" id="UP000608530"/>
    </source>
</evidence>
<evidence type="ECO:0000256" key="7">
    <source>
        <dbReference type="ARBA" id="ARBA00022695"/>
    </source>
</evidence>
<evidence type="ECO:0000256" key="8">
    <source>
        <dbReference type="ARBA" id="ARBA00022741"/>
    </source>
</evidence>
<dbReference type="RefSeq" id="WP_200114368.1">
    <property type="nucleotide sequence ID" value="NZ_JAEHOH010000006.1"/>
</dbReference>
<keyword evidence="6 15" id="KW-0808">Transferase</keyword>
<dbReference type="PIRSF" id="PIRSF004491">
    <property type="entry name" value="FAD_Synth"/>
    <property type="match status" value="1"/>
</dbReference>
<evidence type="ECO:0000256" key="13">
    <source>
        <dbReference type="ARBA" id="ARBA00047880"/>
    </source>
</evidence>
<evidence type="ECO:0000256" key="2">
    <source>
        <dbReference type="ARBA" id="ARBA00004726"/>
    </source>
</evidence>
<name>A0A934Q761_9MICO</name>
<evidence type="ECO:0000256" key="6">
    <source>
        <dbReference type="ARBA" id="ARBA00022679"/>
    </source>
</evidence>
<keyword evidence="12" id="KW-0511">Multifunctional enzyme</keyword>
<accession>A0A934Q761</accession>